<feature type="repeat" description="WD" evidence="3">
    <location>
        <begin position="1029"/>
        <end position="1070"/>
    </location>
</feature>
<dbReference type="Pfam" id="PF00400">
    <property type="entry name" value="WD40"/>
    <property type="match status" value="14"/>
</dbReference>
<dbReference type="Gene3D" id="2.130.10.10">
    <property type="entry name" value="YVTN repeat-like/Quinoprotein amine dehydrogenase"/>
    <property type="match status" value="6"/>
</dbReference>
<dbReference type="PANTHER" id="PTHR22847">
    <property type="entry name" value="WD40 REPEAT PROTEIN"/>
    <property type="match status" value="1"/>
</dbReference>
<evidence type="ECO:0000256" key="4">
    <source>
        <dbReference type="SAM" id="MobiDB-lite"/>
    </source>
</evidence>
<dbReference type="EMBL" id="CAJMWS010000316">
    <property type="protein sequence ID" value="CAE6415401.1"/>
    <property type="molecule type" value="Genomic_DNA"/>
</dbReference>
<feature type="domain" description="NACHT" evidence="5">
    <location>
        <begin position="237"/>
        <end position="382"/>
    </location>
</feature>
<dbReference type="PROSITE" id="PS50294">
    <property type="entry name" value="WD_REPEATS_REGION"/>
    <property type="match status" value="13"/>
</dbReference>
<evidence type="ECO:0000313" key="6">
    <source>
        <dbReference type="EMBL" id="CAE6415401.1"/>
    </source>
</evidence>
<dbReference type="CDD" id="cd21037">
    <property type="entry name" value="MLKL_NTD"/>
    <property type="match status" value="1"/>
</dbReference>
<dbReference type="InterPro" id="IPR011041">
    <property type="entry name" value="Quinoprot_gluc/sorb_DH_b-prop"/>
</dbReference>
<feature type="repeat" description="WD" evidence="3">
    <location>
        <begin position="986"/>
        <end position="1027"/>
    </location>
</feature>
<dbReference type="PRINTS" id="PR00320">
    <property type="entry name" value="GPROTEINBRPT"/>
</dbReference>
<dbReference type="InterPro" id="IPR056884">
    <property type="entry name" value="NPHP3-like_N"/>
</dbReference>
<dbReference type="SMART" id="SM00320">
    <property type="entry name" value="WD40"/>
    <property type="match status" value="14"/>
</dbReference>
<dbReference type="Proteomes" id="UP000663846">
    <property type="component" value="Unassembled WGS sequence"/>
</dbReference>
<dbReference type="InterPro" id="IPR015943">
    <property type="entry name" value="WD40/YVTN_repeat-like_dom_sf"/>
</dbReference>
<evidence type="ECO:0000259" key="5">
    <source>
        <dbReference type="PROSITE" id="PS50837"/>
    </source>
</evidence>
<reference evidence="6" key="1">
    <citation type="submission" date="2021-01" db="EMBL/GenBank/DDBJ databases">
        <authorList>
            <person name="Kaushik A."/>
        </authorList>
    </citation>
    <scope>NUCLEOTIDE SEQUENCE</scope>
    <source>
        <strain evidence="6">AG1-1C</strain>
    </source>
</reference>
<feature type="repeat" description="WD" evidence="3">
    <location>
        <begin position="1122"/>
        <end position="1156"/>
    </location>
</feature>
<feature type="repeat" description="WD" evidence="3">
    <location>
        <begin position="943"/>
        <end position="984"/>
    </location>
</feature>
<feature type="repeat" description="WD" evidence="3">
    <location>
        <begin position="776"/>
        <end position="810"/>
    </location>
</feature>
<feature type="repeat" description="WD" evidence="3">
    <location>
        <begin position="1330"/>
        <end position="1363"/>
    </location>
</feature>
<name>A0A8H3ADA9_9AGAM</name>
<feature type="region of interest" description="Disordered" evidence="4">
    <location>
        <begin position="18"/>
        <end position="37"/>
    </location>
</feature>
<dbReference type="SUPFAM" id="SSF52540">
    <property type="entry name" value="P-loop containing nucleoside triphosphate hydrolases"/>
    <property type="match status" value="1"/>
</dbReference>
<feature type="repeat" description="WD" evidence="3">
    <location>
        <begin position="855"/>
        <end position="896"/>
    </location>
</feature>
<keyword evidence="2" id="KW-0677">Repeat</keyword>
<feature type="repeat" description="WD" evidence="3">
    <location>
        <begin position="1244"/>
        <end position="1285"/>
    </location>
</feature>
<evidence type="ECO:0000256" key="2">
    <source>
        <dbReference type="ARBA" id="ARBA00022737"/>
    </source>
</evidence>
<dbReference type="SUPFAM" id="SSF50952">
    <property type="entry name" value="Soluble quinoprotein glucose dehydrogenase"/>
    <property type="match status" value="1"/>
</dbReference>
<dbReference type="SUPFAM" id="SSF50978">
    <property type="entry name" value="WD40 repeat-like"/>
    <property type="match status" value="2"/>
</dbReference>
<keyword evidence="1 3" id="KW-0853">WD repeat</keyword>
<dbReference type="InterPro" id="IPR019775">
    <property type="entry name" value="WD40_repeat_CS"/>
</dbReference>
<dbReference type="InterPro" id="IPR007111">
    <property type="entry name" value="NACHT_NTPase"/>
</dbReference>
<dbReference type="OrthoDB" id="3245046at2759"/>
<comment type="caution">
    <text evidence="6">The sequence shown here is derived from an EMBL/GenBank/DDBJ whole genome shotgun (WGS) entry which is preliminary data.</text>
</comment>
<feature type="repeat" description="WD" evidence="3">
    <location>
        <begin position="812"/>
        <end position="853"/>
    </location>
</feature>
<sequence>MAVRRKLDQFKSKFKRKATQVSQSSAHSSSTPLGSSLVNPSATTTWAHLNTFTRILNQAPTMFGPLRIVVGDLMGLVGSHERISAGQKECDAIKSQLESLFHDLSHIFSGKGPPAMTASMEALCVAVSKELGFVRNRQAQGSLTRHLDSGKDAEDITQCYRRIQSHFERLKLNVDLNLWIVVDEQSTENRLKGMQPALSAHYNSVEAASLRRRECTPNTRKQLLLELAEWRKKVDGKIFWLNGMAGTGKTTIVANFCSLLDRSSKLGASFFCTRLLPECRGVKHIIPTIAYQLARFSRPFRFALSQVLEHDADIHTRALRYQFERMIFEPLRQVASTLPEDVVVVIDALDECDDPNGVEKILQVLLSFSSKIPIKFFVSSRPEPQIRDWVGDLEYQIALHKLDDNIVKEDIATYLQAELANITLSTNQFLTLVDRAGKLFIYAATVVRYLTSSSAFSTTELLEIVLSATMSPLSNRDKEMDSLYSTILAAAFENPELEPWERERMKLVLDTVVCAREPLTLYALNGLLKFNDVQIVHASLRPFWSVLHISGTDDSVKMLHASFPEYMLDPLRSKEYGCDLQTHNGNLVELCFERIKINMPQFNICALESSYVPDDQVSDLEARLQRAIPADLAYVCQYWEAHLELTGGPEGREGLLFDFLSQHLLLWMEVLNLKKRINEAVTMLDLSRKWCNKHSCPPELSALAHDAWRFVTMFAANPISGYTPHIYVSLLASWPAWGPVAEHYVPRTKGLVNLTGTGILKRQMASLGAFQVGSDVISVAFPPDGTRLVSGSRDKAIRVWDIRNGYVLLGPLKGHSRPVNSVAFSPDGKRFVSGSDDRTLLVWDVQTGRRILGPLKGHTNRVNSVSFSSEGLYVASGSDDNAIRLWDTQSGEPAFPSVSGHSGGVNSVTFSPDNTYIASASMDSTIRIWDFKTQNAQPNFKVLNGHTKSVNSISFSNDGKLLVSGSSDASVRVWDVDNGHTVIGPLQGRFRPVNSVSFSPNGESFISGSDDYHIRGWEVHTGQMIIGPLSGHTGQVRAVAFSPDGSQIVSGSHDSTLRTWDAKAAKIPSNLPGGHDGPVVSVAFSCDGTRIVSSGSDRTARVWDPHTGEMIIGPLTTGLACIHSAALSPDNSHIATGSDQGFVEIWDAQKLDMVLRLLPRFVWAVTTVKFSHDGRLIVASSRDGTIKAWDVHDGKLIFGPLEGHVGFIHSIDISPNDEQLVSSASGDTGIRVWDMRNGHLLRILEGHLGAVMFVKFSPDGTRIASCSRDATLRLWDTESGQAIGDPFKGHTKIVLCVVFSPDGTRLLSAGHDNTICMWDSQKGKIILGPLRAHTNYVMRVAFSPDGVHFVSGSEDKVIRVWDVGREWKGVLEGADSIASCAASSTQNAISSFPFRPQVTSWDIDNDGWVVDNMSRRLLWIPLDIRPILLHPLNTLLLSTRGSIQLDFSNALMGESWVECYTPSMFE</sequence>
<feature type="repeat" description="WD" evidence="3">
    <location>
        <begin position="1072"/>
        <end position="1113"/>
    </location>
</feature>
<organism evidence="6 7">
    <name type="scientific">Rhizoctonia solani</name>
    <dbReference type="NCBI Taxonomy" id="456999"/>
    <lineage>
        <taxon>Eukaryota</taxon>
        <taxon>Fungi</taxon>
        <taxon>Dikarya</taxon>
        <taxon>Basidiomycota</taxon>
        <taxon>Agaricomycotina</taxon>
        <taxon>Agaricomycetes</taxon>
        <taxon>Cantharellales</taxon>
        <taxon>Ceratobasidiaceae</taxon>
        <taxon>Rhizoctonia</taxon>
    </lineage>
</organism>
<feature type="repeat" description="WD" evidence="3">
    <location>
        <begin position="1165"/>
        <end position="1199"/>
    </location>
</feature>
<proteinExistence type="predicted"/>
<dbReference type="Gene3D" id="3.40.50.300">
    <property type="entry name" value="P-loop containing nucleotide triphosphate hydrolases"/>
    <property type="match status" value="1"/>
</dbReference>
<feature type="repeat" description="WD" evidence="3">
    <location>
        <begin position="898"/>
        <end position="939"/>
    </location>
</feature>
<evidence type="ECO:0000313" key="7">
    <source>
        <dbReference type="Proteomes" id="UP000663846"/>
    </source>
</evidence>
<dbReference type="GO" id="GO:1990234">
    <property type="term" value="C:transferase complex"/>
    <property type="evidence" value="ECO:0007669"/>
    <property type="project" value="UniProtKB-ARBA"/>
</dbReference>
<dbReference type="InterPro" id="IPR001680">
    <property type="entry name" value="WD40_rpt"/>
</dbReference>
<dbReference type="PROSITE" id="PS50082">
    <property type="entry name" value="WD_REPEATS_2"/>
    <property type="match status" value="14"/>
</dbReference>
<evidence type="ECO:0000256" key="3">
    <source>
        <dbReference type="PROSITE-ProRule" id="PRU00221"/>
    </source>
</evidence>
<dbReference type="PROSITE" id="PS50837">
    <property type="entry name" value="NACHT"/>
    <property type="match status" value="1"/>
</dbReference>
<dbReference type="PANTHER" id="PTHR22847:SF637">
    <property type="entry name" value="WD REPEAT DOMAIN 5B"/>
    <property type="match status" value="1"/>
</dbReference>
<dbReference type="InterPro" id="IPR027417">
    <property type="entry name" value="P-loop_NTPase"/>
</dbReference>
<dbReference type="InterPro" id="IPR059179">
    <property type="entry name" value="MLKL-like_MCAfunc"/>
</dbReference>
<feature type="repeat" description="WD" evidence="3">
    <location>
        <begin position="1201"/>
        <end position="1243"/>
    </location>
</feature>
<evidence type="ECO:0000256" key="1">
    <source>
        <dbReference type="ARBA" id="ARBA00022574"/>
    </source>
</evidence>
<dbReference type="InterPro" id="IPR036322">
    <property type="entry name" value="WD40_repeat_dom_sf"/>
</dbReference>
<dbReference type="CDD" id="cd00200">
    <property type="entry name" value="WD40"/>
    <property type="match status" value="2"/>
</dbReference>
<gene>
    <name evidence="6" type="ORF">RDB_LOCUS76015</name>
</gene>
<accession>A0A8H3ADA9</accession>
<feature type="repeat" description="WD" evidence="3">
    <location>
        <begin position="1287"/>
        <end position="1328"/>
    </location>
</feature>
<protein>
    <recommendedName>
        <fullName evidence="5">NACHT domain-containing protein</fullName>
    </recommendedName>
</protein>
<dbReference type="Pfam" id="PF24883">
    <property type="entry name" value="NPHP3_N"/>
    <property type="match status" value="1"/>
</dbReference>
<dbReference type="InterPro" id="IPR020472">
    <property type="entry name" value="WD40_PAC1"/>
</dbReference>
<dbReference type="PROSITE" id="PS00678">
    <property type="entry name" value="WD_REPEATS_1"/>
    <property type="match status" value="7"/>
</dbReference>